<accession>A0A4S4A180</accession>
<evidence type="ECO:0000313" key="4">
    <source>
        <dbReference type="Proteomes" id="UP000307507"/>
    </source>
</evidence>
<keyword evidence="4" id="KW-1185">Reference proteome</keyword>
<gene>
    <name evidence="3" type="ORF">E6C50_08840</name>
</gene>
<evidence type="ECO:0000259" key="2">
    <source>
        <dbReference type="Pfam" id="PF00501"/>
    </source>
</evidence>
<comment type="similarity">
    <text evidence="1">Belongs to the ATP-dependent AMP-binding enzyme family.</text>
</comment>
<dbReference type="Proteomes" id="UP000307507">
    <property type="component" value="Unassembled WGS sequence"/>
</dbReference>
<reference evidence="3 4" key="1">
    <citation type="submission" date="2019-04" db="EMBL/GenBank/DDBJ databases">
        <title>Flavobacterium sp. nov. isolated from construction timber.</title>
        <authorList>
            <person name="Lin S.-Y."/>
            <person name="Chang C.-T."/>
            <person name="Young C.-C."/>
        </authorList>
    </citation>
    <scope>NUCLEOTIDE SEQUENCE [LARGE SCALE GENOMIC DNA]</scope>
    <source>
        <strain evidence="3 4">CC-CTC003</strain>
    </source>
</reference>
<dbReference type="GO" id="GO:0031956">
    <property type="term" value="F:medium-chain fatty acid-CoA ligase activity"/>
    <property type="evidence" value="ECO:0007669"/>
    <property type="project" value="TreeGrafter"/>
</dbReference>
<proteinExistence type="inferred from homology"/>
<evidence type="ECO:0000313" key="3">
    <source>
        <dbReference type="EMBL" id="THF51952.1"/>
    </source>
</evidence>
<feature type="domain" description="AMP-dependent synthetase/ligase" evidence="2">
    <location>
        <begin position="59"/>
        <end position="199"/>
    </location>
</feature>
<dbReference type="PANTHER" id="PTHR43201:SF8">
    <property type="entry name" value="ACYL-COA SYNTHETASE FAMILY MEMBER 3"/>
    <property type="match status" value="1"/>
</dbReference>
<keyword evidence="3" id="KW-0436">Ligase</keyword>
<dbReference type="InterPro" id="IPR000873">
    <property type="entry name" value="AMP-dep_synth/lig_dom"/>
</dbReference>
<name>A0A4S4A180_9FLAO</name>
<dbReference type="Gene3D" id="3.40.50.12780">
    <property type="entry name" value="N-terminal domain of ligase-like"/>
    <property type="match status" value="1"/>
</dbReference>
<sequence length="346" mass="38735">MNKLTYKNVHNRFKLNGLHFNGKELYDKAYIFVKEGDPHEKALGNFILEWFDGKDYIEMTTSGTTGAPKKINLKKAAMVNSALATGDFFDLKPGDTALHCLPIQYIAGKMMLVRAFILGLELDYVVPDSRPLDVTGKKYDFAAMVPLQVEQSLAELDQVQKLIIGGAKINPALAEQLKTLPVAIYETYGMTETITHIAAKKIQETAFTVFPGVHIHTDDRGCLVITAPRICEEPLVTNDMVTLIGDNQFIWLGRYDNVINSGGVKLFPEQIEEKLATAIPQRYFVIGKEDDTLGEKLVLVVEGEPYAIAPEAFGRLDKFEKPKEILFIPYFKETETGKIKRKETVA</sequence>
<organism evidence="3 4">
    <name type="scientific">Flavobacterium supellecticarium</name>
    <dbReference type="NCBI Taxonomy" id="2565924"/>
    <lineage>
        <taxon>Bacteria</taxon>
        <taxon>Pseudomonadati</taxon>
        <taxon>Bacteroidota</taxon>
        <taxon>Flavobacteriia</taxon>
        <taxon>Flavobacteriales</taxon>
        <taxon>Flavobacteriaceae</taxon>
        <taxon>Flavobacterium</taxon>
    </lineage>
</organism>
<comment type="caution">
    <text evidence="3">The sequence shown here is derived from an EMBL/GenBank/DDBJ whole genome shotgun (WGS) entry which is preliminary data.</text>
</comment>
<evidence type="ECO:0000256" key="1">
    <source>
        <dbReference type="ARBA" id="ARBA00006432"/>
    </source>
</evidence>
<dbReference type="OrthoDB" id="8870348at2"/>
<dbReference type="AlphaFoldDB" id="A0A4S4A180"/>
<protein>
    <submittedName>
        <fullName evidence="3">O-succinylbenzoic acid--CoA ligase</fullName>
    </submittedName>
</protein>
<dbReference type="PANTHER" id="PTHR43201">
    <property type="entry name" value="ACYL-COA SYNTHETASE"/>
    <property type="match status" value="1"/>
</dbReference>
<dbReference type="Gene3D" id="3.30.300.30">
    <property type="match status" value="1"/>
</dbReference>
<dbReference type="GO" id="GO:0006631">
    <property type="term" value="P:fatty acid metabolic process"/>
    <property type="evidence" value="ECO:0007669"/>
    <property type="project" value="TreeGrafter"/>
</dbReference>
<dbReference type="SUPFAM" id="SSF56801">
    <property type="entry name" value="Acetyl-CoA synthetase-like"/>
    <property type="match status" value="1"/>
</dbReference>
<dbReference type="InterPro" id="IPR042099">
    <property type="entry name" value="ANL_N_sf"/>
</dbReference>
<dbReference type="EMBL" id="SSNZ01000002">
    <property type="protein sequence ID" value="THF51952.1"/>
    <property type="molecule type" value="Genomic_DNA"/>
</dbReference>
<dbReference type="InterPro" id="IPR045851">
    <property type="entry name" value="AMP-bd_C_sf"/>
</dbReference>
<dbReference type="Pfam" id="PF00501">
    <property type="entry name" value="AMP-binding"/>
    <property type="match status" value="1"/>
</dbReference>